<dbReference type="PANTHER" id="PTHR42892:SF1">
    <property type="entry name" value="GLUCOSAMINE-6-PHOSPHATE ISOMERASE"/>
    <property type="match status" value="1"/>
</dbReference>
<comment type="caution">
    <text evidence="2">The sequence shown here is derived from an EMBL/GenBank/DDBJ whole genome shotgun (WGS) entry which is preliminary data.</text>
</comment>
<dbReference type="InterPro" id="IPR052960">
    <property type="entry name" value="GlcN6P_deaminase-like"/>
</dbReference>
<evidence type="ECO:0000259" key="1">
    <source>
        <dbReference type="Pfam" id="PF01182"/>
    </source>
</evidence>
<proteinExistence type="predicted"/>
<dbReference type="SUPFAM" id="SSF100950">
    <property type="entry name" value="NagB/RpiA/CoA transferase-like"/>
    <property type="match status" value="1"/>
</dbReference>
<keyword evidence="3" id="KW-1185">Reference proteome</keyword>
<keyword evidence="2" id="KW-0413">Isomerase</keyword>
<organism evidence="2 3">
    <name type="scientific">Leeuwenhoekiella marinoflava DSM 3653</name>
    <dbReference type="NCBI Taxonomy" id="1122159"/>
    <lineage>
        <taxon>Bacteria</taxon>
        <taxon>Pseudomonadati</taxon>
        <taxon>Bacteroidota</taxon>
        <taxon>Flavobacteriia</taxon>
        <taxon>Flavobacteriales</taxon>
        <taxon>Flavobacteriaceae</taxon>
        <taxon>Leeuwenhoekiella</taxon>
    </lineage>
</organism>
<evidence type="ECO:0000313" key="3">
    <source>
        <dbReference type="Proteomes" id="UP000184494"/>
    </source>
</evidence>
<evidence type="ECO:0000313" key="2">
    <source>
        <dbReference type="EMBL" id="SHG04320.1"/>
    </source>
</evidence>
<dbReference type="Gene3D" id="3.40.50.1360">
    <property type="match status" value="1"/>
</dbReference>
<dbReference type="EMBL" id="FQUN01000031">
    <property type="protein sequence ID" value="SHG04320.1"/>
    <property type="molecule type" value="Genomic_DNA"/>
</dbReference>
<feature type="non-terminal residue" evidence="2">
    <location>
        <position position="132"/>
    </location>
</feature>
<name>A0ABY1HXI6_9FLAO</name>
<dbReference type="Pfam" id="PF01182">
    <property type="entry name" value="Glucosamine_iso"/>
    <property type="match status" value="1"/>
</dbReference>
<dbReference type="InterPro" id="IPR037171">
    <property type="entry name" value="NagB/RpiA_transferase-like"/>
</dbReference>
<dbReference type="GO" id="GO:0016853">
    <property type="term" value="F:isomerase activity"/>
    <property type="evidence" value="ECO:0007669"/>
    <property type="project" value="UniProtKB-KW"/>
</dbReference>
<dbReference type="PANTHER" id="PTHR42892">
    <property type="entry name" value="GLUCOSAMINE-6-PHOSPHATE DEAMINASE-LIKE PROTEIN BT_0258-RELATED"/>
    <property type="match status" value="1"/>
</dbReference>
<dbReference type="Proteomes" id="UP000184494">
    <property type="component" value="Unassembled WGS sequence"/>
</dbReference>
<protein>
    <submittedName>
        <fullName evidence="2">Glucosamine-6-phosphate isomerases/6-phosphogluconolactonase</fullName>
    </submittedName>
</protein>
<feature type="domain" description="Glucosamine/galactosamine-6-phosphate isomerase" evidence="1">
    <location>
        <begin position="35"/>
        <end position="129"/>
    </location>
</feature>
<accession>A0ABY1HXI6</accession>
<gene>
    <name evidence="2" type="ORF">SAMN02745246_04056</name>
</gene>
<dbReference type="RefSeq" id="WP_175551017.1">
    <property type="nucleotide sequence ID" value="NZ_FQUN01000031.1"/>
</dbReference>
<dbReference type="InterPro" id="IPR006148">
    <property type="entry name" value="Glc/Gal-6P_isomerase"/>
</dbReference>
<sequence length="132" mass="15062">MELKVKDSALIKYEPAGKFEETRFEKIHNISFEKSTEASAIVAQEIADLIRSKEASGEKCVLGLATGSSPINVYAELVRMHNQEGLSFKNVITFNLDEYWPMDKSDVQSYHYFMHEHLFNHVDIPADQVNIP</sequence>
<reference evidence="2 3" key="1">
    <citation type="submission" date="2016-11" db="EMBL/GenBank/DDBJ databases">
        <authorList>
            <person name="Varghese N."/>
            <person name="Submissions S."/>
        </authorList>
    </citation>
    <scope>NUCLEOTIDE SEQUENCE [LARGE SCALE GENOMIC DNA]</scope>
    <source>
        <strain evidence="2 3">DSM 3653</strain>
    </source>
</reference>